<dbReference type="PANTHER" id="PTHR36566:SF1">
    <property type="entry name" value="PYRIDINIUM-3,5-BISTHIOCARBOXYLIC ACID MONONUCLEOTIDE NICKEL INSERTION PROTEIN"/>
    <property type="match status" value="1"/>
</dbReference>
<dbReference type="Gene3D" id="3.10.20.300">
    <property type="entry name" value="mk0293 like domain"/>
    <property type="match status" value="1"/>
</dbReference>
<organism evidence="3">
    <name type="scientific">candidate division WOR-3 bacterium</name>
    <dbReference type="NCBI Taxonomy" id="2052148"/>
    <lineage>
        <taxon>Bacteria</taxon>
        <taxon>Bacteria division WOR-3</taxon>
    </lineage>
</organism>
<keyword evidence="1 2" id="KW-0533">Nickel</keyword>
<gene>
    <name evidence="3" type="primary">larC</name>
    <name evidence="3" type="ORF">ENV67_06180</name>
</gene>
<evidence type="ECO:0000256" key="1">
    <source>
        <dbReference type="ARBA" id="ARBA00022596"/>
    </source>
</evidence>
<dbReference type="HAMAP" id="MF_01074">
    <property type="entry name" value="LarC"/>
    <property type="match status" value="1"/>
</dbReference>
<comment type="caution">
    <text evidence="3">The sequence shown here is derived from an EMBL/GenBank/DDBJ whole genome shotgun (WGS) entry which is preliminary data.</text>
</comment>
<proteinExistence type="inferred from homology"/>
<evidence type="ECO:0000256" key="2">
    <source>
        <dbReference type="HAMAP-Rule" id="MF_01074"/>
    </source>
</evidence>
<sequence length="390" mass="43994">MKIAYFDCFSGVSGDMILGALIDAGLKLYELEEELKKLKINGYKIYIKETKRKGIKGTKFNVGINEKGVERNLEDILKIVDESDLDNDVKIMSEKIFKELALVESRIHREDIRNMHFHEVGGLDSIIDVIGSIIGIKKLGIESVYSSPINVGGGFVKCMHGILPVPAPATAELLKNIPVYSNGTKTETATPTGVAIIKNLSKGFGDIPSMKIEKIGYGAGDKDLEIPNLLRVFIGVSNEEYEIDNPILLETNIDNMNMEFFDYISEVLLEKGALDFYITPIYMKKNRPGVIMSVLTKEENLEEVLSIIFKETTTLGVRIQRLQRRKVSREIMQIKSKYGNVRVKIGRIGDEIKNIAPEYEDCKRIARKKGIPLKFIYDEIKELAIKKLRK</sequence>
<protein>
    <recommendedName>
        <fullName evidence="2">Putative nickel insertion protein</fullName>
    </recommendedName>
</protein>
<dbReference type="EMBL" id="DTHG01000079">
    <property type="protein sequence ID" value="HGW92108.1"/>
    <property type="molecule type" value="Genomic_DNA"/>
</dbReference>
<evidence type="ECO:0000313" key="3">
    <source>
        <dbReference type="EMBL" id="HGW92108.1"/>
    </source>
</evidence>
<name>A0A7C4YS93_UNCW3</name>
<dbReference type="Gene3D" id="3.30.70.1380">
    <property type="entry name" value="Transcriptional regulatory protein pf0864 domain like"/>
    <property type="match status" value="1"/>
</dbReference>
<dbReference type="Pfam" id="PF01969">
    <property type="entry name" value="Ni_insertion"/>
    <property type="match status" value="1"/>
</dbReference>
<dbReference type="PANTHER" id="PTHR36566">
    <property type="entry name" value="NICKEL INSERTION PROTEIN-RELATED"/>
    <property type="match status" value="1"/>
</dbReference>
<dbReference type="NCBIfam" id="TIGR00299">
    <property type="entry name" value="nickel pincer cofactor biosynthesis protein LarC"/>
    <property type="match status" value="1"/>
</dbReference>
<keyword evidence="2" id="KW-0456">Lyase</keyword>
<accession>A0A7C4YS93</accession>
<dbReference type="InterPro" id="IPR002822">
    <property type="entry name" value="Ni_insertion"/>
</dbReference>
<reference evidence="3" key="1">
    <citation type="journal article" date="2020" name="mSystems">
        <title>Genome- and Community-Level Interaction Insights into Carbon Utilization and Element Cycling Functions of Hydrothermarchaeota in Hydrothermal Sediment.</title>
        <authorList>
            <person name="Zhou Z."/>
            <person name="Liu Y."/>
            <person name="Xu W."/>
            <person name="Pan J."/>
            <person name="Luo Z.H."/>
            <person name="Li M."/>
        </authorList>
    </citation>
    <scope>NUCLEOTIDE SEQUENCE [LARGE SCALE GENOMIC DNA]</scope>
    <source>
        <strain evidence="3">SpSt-780</strain>
    </source>
</reference>
<dbReference type="AlphaFoldDB" id="A0A7C4YS93"/>
<dbReference type="GO" id="GO:0016151">
    <property type="term" value="F:nickel cation binding"/>
    <property type="evidence" value="ECO:0007669"/>
    <property type="project" value="UniProtKB-UniRule"/>
</dbReference>
<comment type="similarity">
    <text evidence="2">Belongs to the LarC family.</text>
</comment>
<dbReference type="GO" id="GO:0016829">
    <property type="term" value="F:lyase activity"/>
    <property type="evidence" value="ECO:0007669"/>
    <property type="project" value="UniProtKB-UniRule"/>
</dbReference>